<dbReference type="Pfam" id="PF21602">
    <property type="entry name" value="GldM_3rd"/>
    <property type="match status" value="1"/>
</dbReference>
<feature type="domain" description="Gliding motility-associated protein GldM first immunoglobulin-like" evidence="4">
    <location>
        <begin position="220"/>
        <end position="315"/>
    </location>
</feature>
<feature type="domain" description="Gliding motility-associated protein GldM C-terminal" evidence="2">
    <location>
        <begin position="401"/>
        <end position="511"/>
    </location>
</feature>
<name>L1NCC4_9PORP</name>
<reference evidence="6 7" key="1">
    <citation type="submission" date="2012-05" db="EMBL/GenBank/DDBJ databases">
        <authorList>
            <person name="Weinstock G."/>
            <person name="Sodergren E."/>
            <person name="Lobos E.A."/>
            <person name="Fulton L."/>
            <person name="Fulton R."/>
            <person name="Courtney L."/>
            <person name="Fronick C."/>
            <person name="O'Laughlin M."/>
            <person name="Godfrey J."/>
            <person name="Wilson R.M."/>
            <person name="Miner T."/>
            <person name="Farmer C."/>
            <person name="Delehaunty K."/>
            <person name="Cordes M."/>
            <person name="Minx P."/>
            <person name="Tomlinson C."/>
            <person name="Chen J."/>
            <person name="Wollam A."/>
            <person name="Pepin K.H."/>
            <person name="Bhonagiri V."/>
            <person name="Zhang X."/>
            <person name="Suruliraj S."/>
            <person name="Warren W."/>
            <person name="Mitreva M."/>
            <person name="Mardis E.R."/>
            <person name="Wilson R.K."/>
        </authorList>
    </citation>
    <scope>NUCLEOTIDE SEQUENCE [LARGE SCALE GENOMIC DNA]</scope>
    <source>
        <strain evidence="6 7">F0037</strain>
    </source>
</reference>
<feature type="domain" description="Gliding motility-associated protein GldM N-terminal" evidence="3">
    <location>
        <begin position="33"/>
        <end position="216"/>
    </location>
</feature>
<dbReference type="PATRIC" id="fig|1127696.3.peg.1147"/>
<evidence type="ECO:0000259" key="2">
    <source>
        <dbReference type="Pfam" id="PF12080"/>
    </source>
</evidence>
<keyword evidence="1" id="KW-0472">Membrane</keyword>
<evidence type="ECO:0000313" key="6">
    <source>
        <dbReference type="EMBL" id="EKY00925.1"/>
    </source>
</evidence>
<dbReference type="Proteomes" id="UP000010408">
    <property type="component" value="Unassembled WGS sequence"/>
</dbReference>
<evidence type="ECO:0000313" key="7">
    <source>
        <dbReference type="Proteomes" id="UP000010408"/>
    </source>
</evidence>
<sequence>MAVGSRGNPNRQRMINLMYIVFIAMMALNVSPEVLDGISQVEGELQQTISTTEQRNKALSQDMDHAYQANPDKVSAWRQRSEELRLRSDSLYLYIQSLKELIAQEADGREGRADALRHLDDLSASSVVMLSPLHPRAKELRKRIEQYRSWVTELLGGSPRSAQITARLATKDGRGGQSWESANFENMSAIAALTLLSHLQSNIRHTEGEGLTELLQGIDAHDYRLSLLTAQVIPDSRIVLSGEPYRARIVLSSTDTTRQNHIVVNGAPLSPTLRGQLSLPTPRTGTFPVEGYIEADRGDGSTERLPFATNYTVIERTATIAPVMMNVLYSGIDNPIKIAVPGIAPQDLTASISSGTLTRRGELWVAHSSQLGEVTISVSARGEGGKTSLITQTKLRVRRLPDPSPYIALTEGGESRFRGGRISKQALLAAGGVRAAIDDSFLDISYTVVRFQLIAFDSMGNAIPEVSSGATFSPRQIRQIQTAPRGKRLYISDIIARGPDGIERKLPSLELIIG</sequence>
<dbReference type="Pfam" id="PF12080">
    <property type="entry name" value="GldM_4th"/>
    <property type="match status" value="1"/>
</dbReference>
<dbReference type="AlphaFoldDB" id="L1NCC4"/>
<accession>L1NCC4</accession>
<evidence type="ECO:0000256" key="1">
    <source>
        <dbReference type="SAM" id="Phobius"/>
    </source>
</evidence>
<dbReference type="HOGENOM" id="CLU_039600_0_0_10"/>
<dbReference type="STRING" id="1127696.HMPREF9134_01273"/>
<keyword evidence="1" id="KW-0812">Transmembrane</keyword>
<dbReference type="InterPro" id="IPR048405">
    <property type="entry name" value="GldM_Ig-like-1"/>
</dbReference>
<comment type="caution">
    <text evidence="6">The sequence shown here is derived from an EMBL/GenBank/DDBJ whole genome shotgun (WGS) entry which is preliminary data.</text>
</comment>
<proteinExistence type="predicted"/>
<dbReference type="NCBIfam" id="TIGR03517">
    <property type="entry name" value="GldM_gliding"/>
    <property type="match status" value="1"/>
</dbReference>
<organism evidence="6 7">
    <name type="scientific">Porphyromonas catoniae F0037</name>
    <dbReference type="NCBI Taxonomy" id="1127696"/>
    <lineage>
        <taxon>Bacteria</taxon>
        <taxon>Pseudomonadati</taxon>
        <taxon>Bacteroidota</taxon>
        <taxon>Bacteroidia</taxon>
        <taxon>Bacteroidales</taxon>
        <taxon>Porphyromonadaceae</taxon>
        <taxon>Porphyromonas</taxon>
    </lineage>
</organism>
<keyword evidence="1" id="KW-1133">Transmembrane helix</keyword>
<gene>
    <name evidence="6" type="ORF">HMPREF9134_01273</name>
</gene>
<dbReference type="InterPro" id="IPR048406">
    <property type="entry name" value="GldM_Ig-like-2"/>
</dbReference>
<evidence type="ECO:0000259" key="4">
    <source>
        <dbReference type="Pfam" id="PF21601"/>
    </source>
</evidence>
<dbReference type="InterPro" id="IPR019859">
    <property type="entry name" value="Motility-assoc_prot_GldM"/>
</dbReference>
<dbReference type="Pfam" id="PF12081">
    <property type="entry name" value="GldM_1st"/>
    <property type="match status" value="1"/>
</dbReference>
<feature type="domain" description="Gliding motility-associated protein GldM second immunoglobulin-like" evidence="5">
    <location>
        <begin position="317"/>
        <end position="398"/>
    </location>
</feature>
<dbReference type="EMBL" id="AMEQ01000035">
    <property type="protein sequence ID" value="EKY00925.1"/>
    <property type="molecule type" value="Genomic_DNA"/>
</dbReference>
<dbReference type="RefSeq" id="WP_005467338.1">
    <property type="nucleotide sequence ID" value="NZ_KB291031.1"/>
</dbReference>
<evidence type="ECO:0000259" key="3">
    <source>
        <dbReference type="Pfam" id="PF12081"/>
    </source>
</evidence>
<dbReference type="eggNOG" id="ENOG502Z7S0">
    <property type="taxonomic scope" value="Bacteria"/>
</dbReference>
<protein>
    <submittedName>
        <fullName evidence="6">Gliding motility-associated protein GldM</fullName>
    </submittedName>
</protein>
<feature type="transmembrane region" description="Helical" evidence="1">
    <location>
        <begin position="14"/>
        <end position="31"/>
    </location>
</feature>
<dbReference type="InterPro" id="IPR022720">
    <property type="entry name" value="Motility-assoc_prot_GldM_N"/>
</dbReference>
<dbReference type="Pfam" id="PF21601">
    <property type="entry name" value="GldM_2nd"/>
    <property type="match status" value="1"/>
</dbReference>
<evidence type="ECO:0000259" key="5">
    <source>
        <dbReference type="Pfam" id="PF21602"/>
    </source>
</evidence>
<dbReference type="InterPro" id="IPR022719">
    <property type="entry name" value="Motility-assoc_prot_GldM_C"/>
</dbReference>